<dbReference type="KEGG" id="tut:107368401"/>
<dbReference type="InterPro" id="IPR003609">
    <property type="entry name" value="Pan_app"/>
</dbReference>
<feature type="domain" description="Apple" evidence="3">
    <location>
        <begin position="753"/>
        <end position="845"/>
    </location>
</feature>
<evidence type="ECO:0000256" key="1">
    <source>
        <dbReference type="SAM" id="Phobius"/>
    </source>
</evidence>
<sequence length="992" mass="111835">MISSVTLYLLLFLTFSQLNQADDDLCKFNGTQGIKVTSPLLNKQSGYSTIVEIVSPDSSVIQIKDEYNGDTKTGSIVFETREPVKSIHYYWTSKELFVINNGSTMCETLPLDSVHKNAVMSEWMTPEMDQYLDRLGSAVDNVDQLGPTLMMTIVSALSISAYYQGKKTLDDFSVKHWSACASPADSDLAIDFYFLAKTNTPYRLEIYHQKNANSKTLLNFLTFNQIPAKHDQHVTFPLGFGCKRLNKPKVAIPSWASGDTYFLEMEAALSFVKPDRFTLSSAKVIKYQNVYSYEITESNSITRSIKTPTLINFYQVDPVTGKCSIEYRPFYDFTAKLLTTLWPVSTPSTYNLLSPSLYNLDYTNYLGQVDTEYGTMDVFEGVIFAFYSTTQNEQIDALIQYYFPTFNAVDNRNQPPHHIIIKPYNLNNYGWLTASIPNQIEITVVDYMENDINYNDYFDISGCYDEPGQYTWFQLVFPDTSLDIARYQEKDLSIYKSFEAMVSNLIPKLRLPEIRVNIFGPNIYVTGKLLEAETHNVISTQSTVLSNPTRIVIREYLEDCSQLCLDADHCPAFAHCNNLECYLFTPKDEAYEQEASDNCTLYFPLYSDSSSTTPLVELNLLKSTKNILHQLKDKMTRGELVLPNLKLSAADLFIVNGPEEIGGLDEEYKDRSSPSAYSGDDFVVIQPNRRFTSEPTRTLGVSYQSCLSLCSNNDDCLTISYCPAPLSECTMTNKTASVVEQSYQRFSSYVDGCHILSKSFISFYRKLPGRSLVIDAVSQVKNVKDTECAQLCTQSTAFDCKSFDYCPKIKNTQDSKEESACFLHTLHVATDTAHEIKRDVWDFSTSECDHYSRKLSKDYRHLIGQKLSEELQFIETVDDVSLEHCASRCSSGSVRCTTFEYCEAPDSVSNSLSTCRLTKSNPVNSNYLVQSSSKTNLCSVYVSKKARKGGKGDLDDQDEGGLGMAMAMGATFFISAFVIGIIASHLYIKKSS</sequence>
<dbReference type="EnsemblMetazoa" id="tetur26g02730.1">
    <property type="protein sequence ID" value="tetur26g02730.1"/>
    <property type="gene ID" value="tetur26g02730"/>
</dbReference>
<dbReference type="HOGENOM" id="CLU_683956_0_0_1"/>
<proteinExistence type="predicted"/>
<keyword evidence="2" id="KW-0732">Signal</keyword>
<dbReference type="EMBL" id="CAEY01000699">
    <property type="status" value="NOT_ANNOTATED_CDS"/>
    <property type="molecule type" value="Genomic_DNA"/>
</dbReference>
<dbReference type="SUPFAM" id="SSF57414">
    <property type="entry name" value="Hairpin loop containing domain-like"/>
    <property type="match status" value="1"/>
</dbReference>
<evidence type="ECO:0000259" key="3">
    <source>
        <dbReference type="PROSITE" id="PS50948"/>
    </source>
</evidence>
<name>T1KY75_TETUR</name>
<dbReference type="OMA" id="VEMAFTN"/>
<reference evidence="4" key="2">
    <citation type="submission" date="2015-06" db="UniProtKB">
        <authorList>
            <consortium name="EnsemblMetazoa"/>
        </authorList>
    </citation>
    <scope>IDENTIFICATION</scope>
</reference>
<reference evidence="5" key="1">
    <citation type="submission" date="2011-08" db="EMBL/GenBank/DDBJ databases">
        <authorList>
            <person name="Rombauts S."/>
        </authorList>
    </citation>
    <scope>NUCLEOTIDE SEQUENCE</scope>
    <source>
        <strain evidence="5">London</strain>
    </source>
</reference>
<dbReference type="PROSITE" id="PS50948">
    <property type="entry name" value="PAN"/>
    <property type="match status" value="2"/>
</dbReference>
<organism evidence="4 5">
    <name type="scientific">Tetranychus urticae</name>
    <name type="common">Two-spotted spider mite</name>
    <dbReference type="NCBI Taxonomy" id="32264"/>
    <lineage>
        <taxon>Eukaryota</taxon>
        <taxon>Metazoa</taxon>
        <taxon>Ecdysozoa</taxon>
        <taxon>Arthropoda</taxon>
        <taxon>Chelicerata</taxon>
        <taxon>Arachnida</taxon>
        <taxon>Acari</taxon>
        <taxon>Acariformes</taxon>
        <taxon>Trombidiformes</taxon>
        <taxon>Prostigmata</taxon>
        <taxon>Eleutherengona</taxon>
        <taxon>Raphignathae</taxon>
        <taxon>Tetranychoidea</taxon>
        <taxon>Tetranychidae</taxon>
        <taxon>Tetranychus</taxon>
    </lineage>
</organism>
<protein>
    <recommendedName>
        <fullName evidence="3">Apple domain-containing protein</fullName>
    </recommendedName>
</protein>
<accession>T1KY75</accession>
<keyword evidence="1" id="KW-1133">Transmembrane helix</keyword>
<dbReference type="Proteomes" id="UP000015104">
    <property type="component" value="Unassembled WGS sequence"/>
</dbReference>
<feature type="domain" description="Apple" evidence="3">
    <location>
        <begin position="848"/>
        <end position="942"/>
    </location>
</feature>
<keyword evidence="5" id="KW-1185">Reference proteome</keyword>
<dbReference type="Pfam" id="PF00024">
    <property type="entry name" value="PAN_1"/>
    <property type="match status" value="1"/>
</dbReference>
<keyword evidence="1" id="KW-0472">Membrane</keyword>
<feature type="transmembrane region" description="Helical" evidence="1">
    <location>
        <begin position="964"/>
        <end position="988"/>
    </location>
</feature>
<keyword evidence="1" id="KW-0812">Transmembrane</keyword>
<feature type="signal peptide" evidence="2">
    <location>
        <begin position="1"/>
        <end position="21"/>
    </location>
</feature>
<dbReference type="OrthoDB" id="6484858at2759"/>
<evidence type="ECO:0000313" key="4">
    <source>
        <dbReference type="EnsemblMetazoa" id="tetur26g02730.1"/>
    </source>
</evidence>
<dbReference type="AlphaFoldDB" id="T1KY75"/>
<dbReference type="SMART" id="SM00473">
    <property type="entry name" value="PAN_AP"/>
    <property type="match status" value="4"/>
</dbReference>
<dbReference type="Gene3D" id="3.50.4.10">
    <property type="entry name" value="Hepatocyte Growth Factor"/>
    <property type="match status" value="1"/>
</dbReference>
<evidence type="ECO:0000256" key="2">
    <source>
        <dbReference type="SAM" id="SignalP"/>
    </source>
</evidence>
<gene>
    <name evidence="4" type="primary">107368401</name>
</gene>
<evidence type="ECO:0000313" key="5">
    <source>
        <dbReference type="Proteomes" id="UP000015104"/>
    </source>
</evidence>
<feature type="chain" id="PRO_5007729077" description="Apple domain-containing protein" evidence="2">
    <location>
        <begin position="22"/>
        <end position="992"/>
    </location>
</feature>